<dbReference type="AlphaFoldDB" id="A0A3N4I066"/>
<accession>A0A3N4I066</accession>
<evidence type="ECO:0000256" key="1">
    <source>
        <dbReference type="SAM" id="MobiDB-lite"/>
    </source>
</evidence>
<dbReference type="Gene3D" id="1.20.1280.50">
    <property type="match status" value="1"/>
</dbReference>
<sequence length="374" mass="42545">MTFRPRKRPLEHPTPQAATAPPAQASSGRQLRPRLPPAPKPDPEPEPPRKRRKPTRKPPQIIDRKSIPPNRDCINTLPNELLHAIFIQVSSAVTLLRLGRVSRRFREMTTREGARVAFASRWFRENPLLLTDEELTCHPHRPLSSPDVGALLEWITRYFRRHFHTRPYICTTLHGELKTRGCVLPSMGSLFPNGDTVAKEQAAWNAPRAKKDDDPRSSEVRWKKMVQTCEARAMVAGRELELVPFMGWKGKWAKGYLSKLASSTVNAAGGGVGAPPLEEVKLDVEDVVLATHLHRVYGKMLKEEKTERRRSEREGFITEHRYLMERKVGTRRGWHQFWEGVRGRGCLCGVVAPIPLGEEKEEGRTDERGLQQVA</sequence>
<dbReference type="CDD" id="cd09917">
    <property type="entry name" value="F-box_SF"/>
    <property type="match status" value="1"/>
</dbReference>
<proteinExistence type="predicted"/>
<dbReference type="SUPFAM" id="SSF81383">
    <property type="entry name" value="F-box domain"/>
    <property type="match status" value="1"/>
</dbReference>
<gene>
    <name evidence="3" type="ORF">BJ508DRAFT_330088</name>
</gene>
<dbReference type="InterPro" id="IPR001810">
    <property type="entry name" value="F-box_dom"/>
</dbReference>
<protein>
    <recommendedName>
        <fullName evidence="2">F-box domain-containing protein</fullName>
    </recommendedName>
</protein>
<evidence type="ECO:0000313" key="4">
    <source>
        <dbReference type="Proteomes" id="UP000275078"/>
    </source>
</evidence>
<feature type="domain" description="F-box" evidence="2">
    <location>
        <begin position="74"/>
        <end position="110"/>
    </location>
</feature>
<evidence type="ECO:0000259" key="2">
    <source>
        <dbReference type="Pfam" id="PF12937"/>
    </source>
</evidence>
<dbReference type="EMBL" id="ML119724">
    <property type="protein sequence ID" value="RPA77591.1"/>
    <property type="molecule type" value="Genomic_DNA"/>
</dbReference>
<keyword evidence="4" id="KW-1185">Reference proteome</keyword>
<dbReference type="InterPro" id="IPR036047">
    <property type="entry name" value="F-box-like_dom_sf"/>
</dbReference>
<name>A0A3N4I066_ASCIM</name>
<dbReference type="Proteomes" id="UP000275078">
    <property type="component" value="Unassembled WGS sequence"/>
</dbReference>
<dbReference type="Pfam" id="PF12937">
    <property type="entry name" value="F-box-like"/>
    <property type="match status" value="1"/>
</dbReference>
<feature type="compositionally biased region" description="Low complexity" evidence="1">
    <location>
        <begin position="13"/>
        <end position="25"/>
    </location>
</feature>
<organism evidence="3 4">
    <name type="scientific">Ascobolus immersus RN42</name>
    <dbReference type="NCBI Taxonomy" id="1160509"/>
    <lineage>
        <taxon>Eukaryota</taxon>
        <taxon>Fungi</taxon>
        <taxon>Dikarya</taxon>
        <taxon>Ascomycota</taxon>
        <taxon>Pezizomycotina</taxon>
        <taxon>Pezizomycetes</taxon>
        <taxon>Pezizales</taxon>
        <taxon>Ascobolaceae</taxon>
        <taxon>Ascobolus</taxon>
    </lineage>
</organism>
<feature type="region of interest" description="Disordered" evidence="1">
    <location>
        <begin position="1"/>
        <end position="70"/>
    </location>
</feature>
<reference evidence="3 4" key="1">
    <citation type="journal article" date="2018" name="Nat. Ecol. Evol.">
        <title>Pezizomycetes genomes reveal the molecular basis of ectomycorrhizal truffle lifestyle.</title>
        <authorList>
            <person name="Murat C."/>
            <person name="Payen T."/>
            <person name="Noel B."/>
            <person name="Kuo A."/>
            <person name="Morin E."/>
            <person name="Chen J."/>
            <person name="Kohler A."/>
            <person name="Krizsan K."/>
            <person name="Balestrini R."/>
            <person name="Da Silva C."/>
            <person name="Montanini B."/>
            <person name="Hainaut M."/>
            <person name="Levati E."/>
            <person name="Barry K.W."/>
            <person name="Belfiori B."/>
            <person name="Cichocki N."/>
            <person name="Clum A."/>
            <person name="Dockter R.B."/>
            <person name="Fauchery L."/>
            <person name="Guy J."/>
            <person name="Iotti M."/>
            <person name="Le Tacon F."/>
            <person name="Lindquist E.A."/>
            <person name="Lipzen A."/>
            <person name="Malagnac F."/>
            <person name="Mello A."/>
            <person name="Molinier V."/>
            <person name="Miyauchi S."/>
            <person name="Poulain J."/>
            <person name="Riccioni C."/>
            <person name="Rubini A."/>
            <person name="Sitrit Y."/>
            <person name="Splivallo R."/>
            <person name="Traeger S."/>
            <person name="Wang M."/>
            <person name="Zifcakova L."/>
            <person name="Wipf D."/>
            <person name="Zambonelli A."/>
            <person name="Paolocci F."/>
            <person name="Nowrousian M."/>
            <person name="Ottonello S."/>
            <person name="Baldrian P."/>
            <person name="Spatafora J.W."/>
            <person name="Henrissat B."/>
            <person name="Nagy L.G."/>
            <person name="Aury J.M."/>
            <person name="Wincker P."/>
            <person name="Grigoriev I.V."/>
            <person name="Bonfante P."/>
            <person name="Martin F.M."/>
        </authorList>
    </citation>
    <scope>NUCLEOTIDE SEQUENCE [LARGE SCALE GENOMIC DNA]</scope>
    <source>
        <strain evidence="3 4">RN42</strain>
    </source>
</reference>
<evidence type="ECO:0000313" key="3">
    <source>
        <dbReference type="EMBL" id="RPA77591.1"/>
    </source>
</evidence>